<reference evidence="1" key="1">
    <citation type="submission" date="2021-06" db="EMBL/GenBank/DDBJ databases">
        <authorList>
            <person name="Kallberg Y."/>
            <person name="Tangrot J."/>
            <person name="Rosling A."/>
        </authorList>
    </citation>
    <scope>NUCLEOTIDE SEQUENCE</scope>
    <source>
        <strain evidence="1">FL966</strain>
    </source>
</reference>
<proteinExistence type="predicted"/>
<dbReference type="Proteomes" id="UP000789759">
    <property type="component" value="Unassembled WGS sequence"/>
</dbReference>
<comment type="caution">
    <text evidence="1">The sequence shown here is derived from an EMBL/GenBank/DDBJ whole genome shotgun (WGS) entry which is preliminary data.</text>
</comment>
<name>A0A9N9I7Y2_9GLOM</name>
<evidence type="ECO:0000313" key="2">
    <source>
        <dbReference type="Proteomes" id="UP000789759"/>
    </source>
</evidence>
<accession>A0A9N9I7Y2</accession>
<dbReference type="OrthoDB" id="2407389at2759"/>
<organism evidence="1 2">
    <name type="scientific">Cetraspora pellucida</name>
    <dbReference type="NCBI Taxonomy" id="1433469"/>
    <lineage>
        <taxon>Eukaryota</taxon>
        <taxon>Fungi</taxon>
        <taxon>Fungi incertae sedis</taxon>
        <taxon>Mucoromycota</taxon>
        <taxon>Glomeromycotina</taxon>
        <taxon>Glomeromycetes</taxon>
        <taxon>Diversisporales</taxon>
        <taxon>Gigasporaceae</taxon>
        <taxon>Cetraspora</taxon>
    </lineage>
</organism>
<evidence type="ECO:0000313" key="1">
    <source>
        <dbReference type="EMBL" id="CAG8724322.1"/>
    </source>
</evidence>
<keyword evidence="2" id="KW-1185">Reference proteome</keyword>
<dbReference type="EMBL" id="CAJVQA010013446">
    <property type="protein sequence ID" value="CAG8724322.1"/>
    <property type="molecule type" value="Genomic_DNA"/>
</dbReference>
<gene>
    <name evidence="1" type="ORF">CPELLU_LOCUS13079</name>
</gene>
<protein>
    <submittedName>
        <fullName evidence="1">6862_t:CDS:1</fullName>
    </submittedName>
</protein>
<sequence length="291" mass="32681">MINNIARKQTHIGELLGEKLALQLIYQRCKAKGDDISDFLVKLRLYLQNQGVNPADNAGGPPTGREVAMGYLRGSNIVAVNGYTAIQIGANGINEALNQPGNAIVKLRAVEGSWDENWRIAGGRPTNNAPNAPNANAGNTVVAPEIHFGQAVWWLKTHFPTVEEELRDIMYGTIKKENITIDELYRKILRIGRRANYRSEKLHRKFLDALLLPWFEKAEDIDEHLLLDELAKKLYEIELCRIARHKKDKIPNSLVSQQASREIYELLPISASQQQGISLEDMQKAIQNALA</sequence>
<dbReference type="AlphaFoldDB" id="A0A9N9I7Y2"/>